<reference evidence="1 2" key="1">
    <citation type="submission" date="2019-12" db="EMBL/GenBank/DDBJ databases">
        <authorList>
            <person name="Scholz U."/>
            <person name="Mascher M."/>
            <person name="Fiebig A."/>
        </authorList>
    </citation>
    <scope>NUCLEOTIDE SEQUENCE</scope>
</reference>
<proteinExistence type="predicted"/>
<accession>A0A7I8INN7</accession>
<evidence type="ECO:0000313" key="2">
    <source>
        <dbReference type="Proteomes" id="UP001189122"/>
    </source>
</evidence>
<evidence type="ECO:0000313" key="1">
    <source>
        <dbReference type="EMBL" id="CAA2619820.1"/>
    </source>
</evidence>
<name>A0A7I8INN7_SPIIN</name>
<keyword evidence="2" id="KW-1185">Reference proteome</keyword>
<gene>
    <name evidence="1" type="ORF">SI7747_05005989</name>
</gene>
<sequence length="26" mass="3244">MYLRVSRTSTFVLNFSQNFDYLERKK</sequence>
<organism evidence="1">
    <name type="scientific">Spirodela intermedia</name>
    <name type="common">Intermediate duckweed</name>
    <dbReference type="NCBI Taxonomy" id="51605"/>
    <lineage>
        <taxon>Eukaryota</taxon>
        <taxon>Viridiplantae</taxon>
        <taxon>Streptophyta</taxon>
        <taxon>Embryophyta</taxon>
        <taxon>Tracheophyta</taxon>
        <taxon>Spermatophyta</taxon>
        <taxon>Magnoliopsida</taxon>
        <taxon>Liliopsida</taxon>
        <taxon>Araceae</taxon>
        <taxon>Lemnoideae</taxon>
        <taxon>Spirodela</taxon>
    </lineage>
</organism>
<dbReference type="Proteomes" id="UP001189122">
    <property type="component" value="Unassembled WGS sequence"/>
</dbReference>
<dbReference type="EMBL" id="LR743592">
    <property type="protein sequence ID" value="CAA2619820.1"/>
    <property type="molecule type" value="Genomic_DNA"/>
</dbReference>
<dbReference type="AlphaFoldDB" id="A0A7I8INN7"/>
<dbReference type="EMBL" id="CACRZD030000005">
    <property type="protein sequence ID" value="CAA6659567.1"/>
    <property type="molecule type" value="Genomic_DNA"/>
</dbReference>
<protein>
    <submittedName>
        <fullName evidence="1">Uncharacterized protein</fullName>
    </submittedName>
</protein>